<evidence type="ECO:0000313" key="1">
    <source>
        <dbReference type="EMBL" id="MCB2408123.1"/>
    </source>
</evidence>
<sequence>MDYPVHLLISRAECLLVLAETQADIDRMEFRITATTRSTTLQTGEATANVNEIDSLTEQITPLEARIATMLAGPARTKEEVKLRGLKRKREGLQDEQLVGQGGSGAFRRARELDAAQRQHTGYLDCKAQVQVRHDELSA</sequence>
<proteinExistence type="predicted"/>
<dbReference type="RefSeq" id="WP_226174827.1">
    <property type="nucleotide sequence ID" value="NZ_JAJADR010000002.1"/>
</dbReference>
<gene>
    <name evidence="1" type="ORF">LGH74_09055</name>
</gene>
<dbReference type="Proteomes" id="UP001165296">
    <property type="component" value="Unassembled WGS sequence"/>
</dbReference>
<comment type="caution">
    <text evidence="1">The sequence shown here is derived from an EMBL/GenBank/DDBJ whole genome shotgun (WGS) entry which is preliminary data.</text>
</comment>
<organism evidence="1 2">
    <name type="scientific">Hymenobacter lucidus</name>
    <dbReference type="NCBI Taxonomy" id="2880930"/>
    <lineage>
        <taxon>Bacteria</taxon>
        <taxon>Pseudomonadati</taxon>
        <taxon>Bacteroidota</taxon>
        <taxon>Cytophagia</taxon>
        <taxon>Cytophagales</taxon>
        <taxon>Hymenobacteraceae</taxon>
        <taxon>Hymenobacter</taxon>
    </lineage>
</organism>
<reference evidence="1" key="1">
    <citation type="submission" date="2021-10" db="EMBL/GenBank/DDBJ databases">
        <authorList>
            <person name="Dean J.D."/>
            <person name="Kim M.K."/>
            <person name="Newey C.N."/>
            <person name="Stoker T.S."/>
            <person name="Thompson D.W."/>
            <person name="Grose J.H."/>
        </authorList>
    </citation>
    <scope>NUCLEOTIDE SEQUENCE</scope>
    <source>
        <strain evidence="1">BT178</strain>
    </source>
</reference>
<keyword evidence="2" id="KW-1185">Reference proteome</keyword>
<protein>
    <submittedName>
        <fullName evidence="1">Uncharacterized protein</fullName>
    </submittedName>
</protein>
<accession>A0ABS8AR93</accession>
<dbReference type="EMBL" id="JAJADR010000002">
    <property type="protein sequence ID" value="MCB2408123.1"/>
    <property type="molecule type" value="Genomic_DNA"/>
</dbReference>
<name>A0ABS8AR93_9BACT</name>
<evidence type="ECO:0000313" key="2">
    <source>
        <dbReference type="Proteomes" id="UP001165296"/>
    </source>
</evidence>